<reference evidence="3" key="1">
    <citation type="submission" date="2023-08" db="EMBL/GenBank/DDBJ databases">
        <title>Black Yeasts Isolated from many extreme environments.</title>
        <authorList>
            <person name="Coleine C."/>
            <person name="Stajich J.E."/>
            <person name="Selbmann L."/>
        </authorList>
    </citation>
    <scope>NUCLEOTIDE SEQUENCE</scope>
    <source>
        <strain evidence="3">CCFEE 5810</strain>
    </source>
</reference>
<proteinExistence type="predicted"/>
<feature type="transmembrane region" description="Helical" evidence="2">
    <location>
        <begin position="74"/>
        <end position="99"/>
    </location>
</feature>
<dbReference type="EMBL" id="JAVRQU010000015">
    <property type="protein sequence ID" value="KAK5694515.1"/>
    <property type="molecule type" value="Genomic_DNA"/>
</dbReference>
<feature type="region of interest" description="Disordered" evidence="1">
    <location>
        <begin position="234"/>
        <end position="258"/>
    </location>
</feature>
<comment type="caution">
    <text evidence="3">The sequence shown here is derived from an EMBL/GenBank/DDBJ whole genome shotgun (WGS) entry which is preliminary data.</text>
</comment>
<protein>
    <submittedName>
        <fullName evidence="3">Uncharacterized protein</fullName>
    </submittedName>
</protein>
<gene>
    <name evidence="3" type="ORF">LTR97_009105</name>
</gene>
<evidence type="ECO:0000313" key="4">
    <source>
        <dbReference type="Proteomes" id="UP001310594"/>
    </source>
</evidence>
<organism evidence="3 4">
    <name type="scientific">Elasticomyces elasticus</name>
    <dbReference type="NCBI Taxonomy" id="574655"/>
    <lineage>
        <taxon>Eukaryota</taxon>
        <taxon>Fungi</taxon>
        <taxon>Dikarya</taxon>
        <taxon>Ascomycota</taxon>
        <taxon>Pezizomycotina</taxon>
        <taxon>Dothideomycetes</taxon>
        <taxon>Dothideomycetidae</taxon>
        <taxon>Mycosphaerellales</taxon>
        <taxon>Teratosphaeriaceae</taxon>
        <taxon>Elasticomyces</taxon>
    </lineage>
</organism>
<feature type="compositionally biased region" description="Low complexity" evidence="1">
    <location>
        <begin position="114"/>
        <end position="133"/>
    </location>
</feature>
<dbReference type="Proteomes" id="UP001310594">
    <property type="component" value="Unassembled WGS sequence"/>
</dbReference>
<feature type="region of interest" description="Disordered" evidence="1">
    <location>
        <begin position="103"/>
        <end position="133"/>
    </location>
</feature>
<name>A0AAN7ZXA3_9PEZI</name>
<keyword evidence="2" id="KW-0812">Transmembrane</keyword>
<sequence length="283" mass="29733">MATRHRDSSNAPEVYEMHSDLETVLVNTPARRALELPPRESNFRNDARHRSSFFREWQQFRLSRRKRRPFASRLFWVIFGATIIVLTVAVGGGVGGSLAKAGRFSSGGKPNNTSSSSVGQASTSLDTSNSSTLQSTLESTTSFSSKDDILTTHAFIRPTTTIIVSGSLGGSTSLTTSPSSTSHGYLSQSATYSALNGSWTTPAMTTASSATSGVVDPVATLASIVGTLFVSTSTSTSRTNGADDSMAFTSGPGTASTTPVVAETTWTTYTATNTSTEAPEGPE</sequence>
<feature type="compositionally biased region" description="Polar residues" evidence="1">
    <location>
        <begin position="234"/>
        <end position="255"/>
    </location>
</feature>
<evidence type="ECO:0000256" key="2">
    <source>
        <dbReference type="SAM" id="Phobius"/>
    </source>
</evidence>
<accession>A0AAN7ZXA3</accession>
<keyword evidence="2" id="KW-0472">Membrane</keyword>
<evidence type="ECO:0000313" key="3">
    <source>
        <dbReference type="EMBL" id="KAK5694515.1"/>
    </source>
</evidence>
<dbReference type="AlphaFoldDB" id="A0AAN7ZXA3"/>
<keyword evidence="2" id="KW-1133">Transmembrane helix</keyword>
<evidence type="ECO:0000256" key="1">
    <source>
        <dbReference type="SAM" id="MobiDB-lite"/>
    </source>
</evidence>